<evidence type="ECO:0000313" key="4">
    <source>
        <dbReference type="Proteomes" id="UP000704176"/>
    </source>
</evidence>
<dbReference type="SUPFAM" id="SSF101082">
    <property type="entry name" value="Typo IV secretion system protein TraC"/>
    <property type="match status" value="1"/>
</dbReference>
<dbReference type="InterPro" id="IPR023220">
    <property type="entry name" value="T4SS_VirB5-domain"/>
</dbReference>
<reference evidence="3 4" key="1">
    <citation type="submission" date="2021-09" db="EMBL/GenBank/DDBJ databases">
        <title>The complete genome sequence of a new microorganism.</title>
        <authorList>
            <person name="Zi Z."/>
        </authorList>
    </citation>
    <scope>NUCLEOTIDE SEQUENCE [LARGE SCALE GENOMIC DNA]</scope>
    <source>
        <strain evidence="3 4">WGZ8</strain>
    </source>
</reference>
<feature type="region of interest" description="Disordered" evidence="2">
    <location>
        <begin position="211"/>
        <end position="233"/>
    </location>
</feature>
<proteinExistence type="predicted"/>
<keyword evidence="1" id="KW-0175">Coiled coil</keyword>
<dbReference type="Proteomes" id="UP000704176">
    <property type="component" value="Unassembled WGS sequence"/>
</dbReference>
<feature type="coiled-coil region" evidence="1">
    <location>
        <begin position="28"/>
        <end position="65"/>
    </location>
</feature>
<protein>
    <submittedName>
        <fullName evidence="3">P-type DNA transfer protein VirB5</fullName>
    </submittedName>
</protein>
<evidence type="ECO:0000256" key="1">
    <source>
        <dbReference type="SAM" id="Coils"/>
    </source>
</evidence>
<dbReference type="Pfam" id="PF07996">
    <property type="entry name" value="T4SS"/>
    <property type="match status" value="1"/>
</dbReference>
<keyword evidence="4" id="KW-1185">Reference proteome</keyword>
<organism evidence="3 4">
    <name type="scientific">Microvirga puerhi</name>
    <dbReference type="NCBI Taxonomy" id="2876078"/>
    <lineage>
        <taxon>Bacteria</taxon>
        <taxon>Pseudomonadati</taxon>
        <taxon>Pseudomonadota</taxon>
        <taxon>Alphaproteobacteria</taxon>
        <taxon>Hyphomicrobiales</taxon>
        <taxon>Methylobacteriaceae</taxon>
        <taxon>Microvirga</taxon>
    </lineage>
</organism>
<gene>
    <name evidence="3" type="primary">virB5</name>
    <name evidence="3" type="ORF">K9B37_21505</name>
</gene>
<accession>A0ABS7VUW5</accession>
<dbReference type="NCBIfam" id="TIGR02791">
    <property type="entry name" value="VirB5"/>
    <property type="match status" value="1"/>
</dbReference>
<dbReference type="Gene3D" id="1.20.58.430">
    <property type="entry name" value="Type IV secretion system, VirB5-domain"/>
    <property type="match status" value="1"/>
</dbReference>
<evidence type="ECO:0000256" key="2">
    <source>
        <dbReference type="SAM" id="MobiDB-lite"/>
    </source>
</evidence>
<evidence type="ECO:0000313" key="3">
    <source>
        <dbReference type="EMBL" id="MBZ6078840.1"/>
    </source>
</evidence>
<name>A0ABS7VUW5_9HYPH</name>
<comment type="caution">
    <text evidence="3">The sequence shown here is derived from an EMBL/GenBank/DDBJ whole genome shotgun (WGS) entry which is preliminary data.</text>
</comment>
<dbReference type="InterPro" id="IPR014158">
    <property type="entry name" value="T4SS_VirB5"/>
</dbReference>
<dbReference type="CDD" id="cd14262">
    <property type="entry name" value="VirB5_like"/>
    <property type="match status" value="1"/>
</dbReference>
<sequence length="233" mass="25439">MIASSALIAWLAFQPAAVDAQGIPVFDASAISNQLQQLQSMAQQLDKLQEQLQQAEKLYGSFNKLTDISSLGSILNDPQIRQALPKEFSQVEDLLKGNGDGIFGNLTSHFQSANRSYESPADTFYAQELARNNKQIAGTQSLGQAMYDAASKRMEGLETLKQRLGTASDAKESMDLQTRFSSEMAFLQTDILRMSALKMVQDAQAEVMKQRQAEQAQKITDGFANGGSSSATQ</sequence>
<dbReference type="RefSeq" id="WP_224315591.1">
    <property type="nucleotide sequence ID" value="NZ_JAIRBM010000023.1"/>
</dbReference>
<dbReference type="EMBL" id="JAIRBM010000023">
    <property type="protein sequence ID" value="MBZ6078840.1"/>
    <property type="molecule type" value="Genomic_DNA"/>
</dbReference>